<reference evidence="3 4" key="1">
    <citation type="submission" date="2011-07" db="EMBL/GenBank/DDBJ databases">
        <authorList>
            <person name="Coyne R."/>
            <person name="Brami D."/>
            <person name="Johnson J."/>
            <person name="Hostetler J."/>
            <person name="Hannick L."/>
            <person name="Clark T."/>
            <person name="Cassidy-Hanley D."/>
            <person name="Inman J."/>
        </authorList>
    </citation>
    <scope>NUCLEOTIDE SEQUENCE [LARGE SCALE GENOMIC DNA]</scope>
    <source>
        <strain evidence="3 4">G5</strain>
    </source>
</reference>
<dbReference type="OrthoDB" id="191686at2759"/>
<dbReference type="GO" id="GO:0005509">
    <property type="term" value="F:calcium ion binding"/>
    <property type="evidence" value="ECO:0007669"/>
    <property type="project" value="InterPro"/>
</dbReference>
<dbReference type="PANTHER" id="PTHR19972:SF10">
    <property type="entry name" value="CALBINDIN-32"/>
    <property type="match status" value="1"/>
</dbReference>
<dbReference type="SUPFAM" id="SSF47473">
    <property type="entry name" value="EF-hand"/>
    <property type="match status" value="1"/>
</dbReference>
<feature type="non-terminal residue" evidence="3">
    <location>
        <position position="1"/>
    </location>
</feature>
<keyword evidence="1" id="KW-0106">Calcium</keyword>
<name>G0QYX7_ICHMU</name>
<feature type="domain" description="EF-hand" evidence="2">
    <location>
        <begin position="104"/>
        <end position="139"/>
    </location>
</feature>
<dbReference type="SMART" id="SM00054">
    <property type="entry name" value="EFh"/>
    <property type="match status" value="3"/>
</dbReference>
<dbReference type="PROSITE" id="PS00018">
    <property type="entry name" value="EF_HAND_1"/>
    <property type="match status" value="2"/>
</dbReference>
<dbReference type="GO" id="GO:0005634">
    <property type="term" value="C:nucleus"/>
    <property type="evidence" value="ECO:0007669"/>
    <property type="project" value="TreeGrafter"/>
</dbReference>
<evidence type="ECO:0000259" key="2">
    <source>
        <dbReference type="PROSITE" id="PS50222"/>
    </source>
</evidence>
<feature type="domain" description="EF-hand" evidence="2">
    <location>
        <begin position="207"/>
        <end position="242"/>
    </location>
</feature>
<dbReference type="PROSITE" id="PS50222">
    <property type="entry name" value="EF_HAND_2"/>
    <property type="match status" value="3"/>
</dbReference>
<dbReference type="PANTHER" id="PTHR19972">
    <property type="entry name" value="CALBINDIN"/>
    <property type="match status" value="1"/>
</dbReference>
<gene>
    <name evidence="3" type="ORF">IMG5_152910</name>
</gene>
<feature type="domain" description="EF-hand" evidence="2">
    <location>
        <begin position="250"/>
        <end position="285"/>
    </location>
</feature>
<evidence type="ECO:0000313" key="4">
    <source>
        <dbReference type="Proteomes" id="UP000008983"/>
    </source>
</evidence>
<accession>G0QYX7</accession>
<dbReference type="RefSeq" id="XP_004030816.1">
    <property type="nucleotide sequence ID" value="XM_004030768.1"/>
</dbReference>
<dbReference type="Gene3D" id="1.10.238.10">
    <property type="entry name" value="EF-hand"/>
    <property type="match status" value="2"/>
</dbReference>
<keyword evidence="4" id="KW-1185">Reference proteome</keyword>
<dbReference type="InterPro" id="IPR051001">
    <property type="entry name" value="Calbindin_Ca-bind"/>
</dbReference>
<evidence type="ECO:0000256" key="1">
    <source>
        <dbReference type="ARBA" id="ARBA00022837"/>
    </source>
</evidence>
<proteinExistence type="predicted"/>
<organism evidence="3 4">
    <name type="scientific">Ichthyophthirius multifiliis</name>
    <name type="common">White spot disease agent</name>
    <name type="synonym">Ich</name>
    <dbReference type="NCBI Taxonomy" id="5932"/>
    <lineage>
        <taxon>Eukaryota</taxon>
        <taxon>Sar</taxon>
        <taxon>Alveolata</taxon>
        <taxon>Ciliophora</taxon>
        <taxon>Intramacronucleata</taxon>
        <taxon>Oligohymenophorea</taxon>
        <taxon>Hymenostomatida</taxon>
        <taxon>Ophryoglenina</taxon>
        <taxon>Ichthyophthirius</taxon>
    </lineage>
</organism>
<evidence type="ECO:0000313" key="3">
    <source>
        <dbReference type="EMBL" id="EGR29580.1"/>
    </source>
</evidence>
<dbReference type="eggNOG" id="ENOG502SPAU">
    <property type="taxonomic scope" value="Eukaryota"/>
</dbReference>
<dbReference type="GO" id="GO:0051480">
    <property type="term" value="P:regulation of cytosolic calcium ion concentration"/>
    <property type="evidence" value="ECO:0007669"/>
    <property type="project" value="TreeGrafter"/>
</dbReference>
<dbReference type="InterPro" id="IPR002048">
    <property type="entry name" value="EF_hand_dom"/>
</dbReference>
<dbReference type="GeneID" id="14905683"/>
<dbReference type="AlphaFoldDB" id="G0QYX7"/>
<protein>
    <recommendedName>
        <fullName evidence="2">EF-hand domain-containing protein</fullName>
    </recommendedName>
</protein>
<dbReference type="InterPro" id="IPR018247">
    <property type="entry name" value="EF_Hand_1_Ca_BS"/>
</dbReference>
<dbReference type="GO" id="GO:0005829">
    <property type="term" value="C:cytosol"/>
    <property type="evidence" value="ECO:0007669"/>
    <property type="project" value="TreeGrafter"/>
</dbReference>
<dbReference type="Proteomes" id="UP000008983">
    <property type="component" value="Unassembled WGS sequence"/>
</dbReference>
<dbReference type="InParanoid" id="G0QYX7"/>
<dbReference type="Pfam" id="PF13499">
    <property type="entry name" value="EF-hand_7"/>
    <property type="match status" value="1"/>
</dbReference>
<sequence>KQKLNKIKQIKMRGSNYGTVQYSQQVYTTSGPQVTEYSQVYTSGSNTQIRPQAQYQYTNIPGQAYDQSYQGIYDGEQVKRAGKQGGFQQIGSAVPLGALTDPDNAKAVAKRLFEQYDRSRKGRIDANDSLSMIQDTYKYLNTQINLNIDYSNSYQRVIDTNGDKQCTIEDIENLCMKYLCGAETKQFGGGEKVKRAGKKQYPQEIETKLNVARRLFKKYDQDAGGYLDRNEINELIKDTYKEMGMANFAPSQADVAVWLDMADLNRDNQVSQDEYEDLVIKSLVKAGFKIENANIVF</sequence>
<dbReference type="InterPro" id="IPR011992">
    <property type="entry name" value="EF-hand-dom_pair"/>
</dbReference>
<dbReference type="EMBL" id="GL984131">
    <property type="protein sequence ID" value="EGR29580.1"/>
    <property type="molecule type" value="Genomic_DNA"/>
</dbReference>